<dbReference type="Gene3D" id="3.40.50.410">
    <property type="entry name" value="von Willebrand factor, type A domain"/>
    <property type="match status" value="1"/>
</dbReference>
<dbReference type="InterPro" id="IPR002035">
    <property type="entry name" value="VWF_A"/>
</dbReference>
<evidence type="ECO:0000313" key="4">
    <source>
        <dbReference type="Proteomes" id="UP000295264"/>
    </source>
</evidence>
<proteinExistence type="predicted"/>
<dbReference type="Proteomes" id="UP000295264">
    <property type="component" value="Unassembled WGS sequence"/>
</dbReference>
<feature type="compositionally biased region" description="Polar residues" evidence="1">
    <location>
        <begin position="1"/>
        <end position="11"/>
    </location>
</feature>
<gene>
    <name evidence="3" type="ORF">DBR06_SOUSAS26310006</name>
</gene>
<sequence>KSSDLSYSIAGQESHGRKEEPGLTYELRDVSLQEYYMDVAFLIDASQRVGNDEFQEVKAFITSVLDYFHLAPDPLISTLGDRVAVLTYSPPGYMPNTEESPIYLEFDLVTYNNIHQMKHHLQDSLQQLNGDVFIGHALQWTIDNVFLGTPNLRKNKVIFVISAGETNPLDRGVLRNVSLRAKCQGYSIFVFSFGPLHNDKELEELASHPLDHHLVQLGRTHKPDLNYIVKFVKPFVHSIRRAINKYPPADMRPKCVNITSPNPENGGTENTVFEPLGELDSQQQHFFELGNGQSNSSGTTTDLIQRLYMLFSTFLMMKDREEAHSEEITAPANVRQDEKCNLSAL</sequence>
<dbReference type="AlphaFoldDB" id="A0A484H0T1"/>
<evidence type="ECO:0000259" key="2">
    <source>
        <dbReference type="PROSITE" id="PS50234"/>
    </source>
</evidence>
<dbReference type="SMART" id="SM00327">
    <property type="entry name" value="VWA"/>
    <property type="match status" value="1"/>
</dbReference>
<accession>A0A484H0T1</accession>
<comment type="caution">
    <text evidence="3">The sequence shown here is derived from an EMBL/GenBank/DDBJ whole genome shotgun (WGS) entry which is preliminary data.</text>
</comment>
<protein>
    <recommendedName>
        <fullName evidence="2">VWFA domain-containing protein</fullName>
    </recommendedName>
</protein>
<feature type="domain" description="VWFA" evidence="2">
    <location>
        <begin position="38"/>
        <end position="232"/>
    </location>
</feature>
<feature type="non-terminal residue" evidence="3">
    <location>
        <position position="1"/>
    </location>
</feature>
<organism evidence="3 4">
    <name type="scientific">Sousa chinensis</name>
    <name type="common">Indo-pacific humpbacked dolphin</name>
    <name type="synonym">Steno chinensis</name>
    <dbReference type="NCBI Taxonomy" id="103600"/>
    <lineage>
        <taxon>Eukaryota</taxon>
        <taxon>Metazoa</taxon>
        <taxon>Chordata</taxon>
        <taxon>Craniata</taxon>
        <taxon>Vertebrata</taxon>
        <taxon>Euteleostomi</taxon>
        <taxon>Mammalia</taxon>
        <taxon>Eutheria</taxon>
        <taxon>Laurasiatheria</taxon>
        <taxon>Artiodactyla</taxon>
        <taxon>Whippomorpha</taxon>
        <taxon>Cetacea</taxon>
        <taxon>Odontoceti</taxon>
        <taxon>Delphinidae</taxon>
        <taxon>Sousa</taxon>
    </lineage>
</organism>
<name>A0A484H0T1_SOUCH</name>
<dbReference type="Pfam" id="PF00092">
    <property type="entry name" value="VWA"/>
    <property type="match status" value="1"/>
</dbReference>
<dbReference type="PROSITE" id="PS50234">
    <property type="entry name" value="VWFA"/>
    <property type="match status" value="1"/>
</dbReference>
<dbReference type="InterPro" id="IPR050525">
    <property type="entry name" value="ECM_Assembly_Org"/>
</dbReference>
<reference evidence="3 4" key="1">
    <citation type="journal article" date="2018" name="Genomics">
        <title>Molecular footprints of inshore aquatic adaptation in Indo-Pacific humpback dolphin (Sousa chinensis).</title>
        <authorList>
            <person name="Ming Y."/>
            <person name="Jian J."/>
            <person name="Yu F."/>
            <person name="Yu X."/>
            <person name="Wang J."/>
            <person name="Liu W."/>
        </authorList>
    </citation>
    <scope>NUCLEOTIDE SEQUENCE [LARGE SCALE GENOMIC DNA]</scope>
    <source>
        <strain evidence="3">MY-2018</strain>
        <tissue evidence="3">Skin</tissue>
    </source>
</reference>
<dbReference type="FunFam" id="3.40.50.410:FF:000021">
    <property type="entry name" value="Collagen, type VI, alpha 3"/>
    <property type="match status" value="1"/>
</dbReference>
<feature type="region of interest" description="Disordered" evidence="1">
    <location>
        <begin position="1"/>
        <end position="21"/>
    </location>
</feature>
<dbReference type="CDD" id="cd01450">
    <property type="entry name" value="vWFA_subfamily_ECM"/>
    <property type="match status" value="1"/>
</dbReference>
<dbReference type="EMBL" id="QWLN02001056">
    <property type="protein sequence ID" value="TEA41727.1"/>
    <property type="molecule type" value="Genomic_DNA"/>
</dbReference>
<dbReference type="InterPro" id="IPR036465">
    <property type="entry name" value="vWFA_dom_sf"/>
</dbReference>
<evidence type="ECO:0000313" key="3">
    <source>
        <dbReference type="EMBL" id="TEA41727.1"/>
    </source>
</evidence>
<dbReference type="PANTHER" id="PTHR24020">
    <property type="entry name" value="COLLAGEN ALPHA"/>
    <property type="match status" value="1"/>
</dbReference>
<evidence type="ECO:0000256" key="1">
    <source>
        <dbReference type="SAM" id="MobiDB-lite"/>
    </source>
</evidence>
<feature type="non-terminal residue" evidence="3">
    <location>
        <position position="345"/>
    </location>
</feature>
<dbReference type="SUPFAM" id="SSF53300">
    <property type="entry name" value="vWA-like"/>
    <property type="match status" value="1"/>
</dbReference>
<keyword evidence="4" id="KW-1185">Reference proteome</keyword>